<reference evidence="1 2" key="1">
    <citation type="submission" date="2019-03" db="EMBL/GenBank/DDBJ databases">
        <title>Genomic Encyclopedia of Type Strains, Phase IV (KMG-IV): sequencing the most valuable type-strain genomes for metagenomic binning, comparative biology and taxonomic classification.</title>
        <authorList>
            <person name="Goeker M."/>
        </authorList>
    </citation>
    <scope>NUCLEOTIDE SEQUENCE [LARGE SCALE GENOMIC DNA]</scope>
    <source>
        <strain evidence="1 2">DSM 28697</strain>
    </source>
</reference>
<dbReference type="Proteomes" id="UP000295632">
    <property type="component" value="Unassembled WGS sequence"/>
</dbReference>
<dbReference type="RefSeq" id="WP_133579764.1">
    <property type="nucleotide sequence ID" value="NZ_SNYJ01000004.1"/>
</dbReference>
<keyword evidence="2" id="KW-1185">Reference proteome</keyword>
<evidence type="ECO:0000313" key="1">
    <source>
        <dbReference type="EMBL" id="TDQ41165.1"/>
    </source>
</evidence>
<evidence type="ECO:0000313" key="2">
    <source>
        <dbReference type="Proteomes" id="UP000295632"/>
    </source>
</evidence>
<accession>A0A4R6U925</accession>
<dbReference type="PROSITE" id="PS51300">
    <property type="entry name" value="NIRD"/>
    <property type="match status" value="1"/>
</dbReference>
<gene>
    <name evidence="1" type="ORF">EV213_104163</name>
</gene>
<comment type="caution">
    <text evidence="1">The sequence shown here is derived from an EMBL/GenBank/DDBJ whole genome shotgun (WGS) entry which is preliminary data.</text>
</comment>
<proteinExistence type="predicted"/>
<protein>
    <submittedName>
        <fullName evidence="1">Uncharacterized protein</fullName>
    </submittedName>
</protein>
<dbReference type="PROSITE" id="PS51257">
    <property type="entry name" value="PROKAR_LIPOPROTEIN"/>
    <property type="match status" value="1"/>
</dbReference>
<sequence length="217" mass="24313">MKSTVSSWLRIAPFTLLLFGCQAQETSKPDAEEALALLEVEFDIDFTIEELPGEVPHRESQPFTNLTELEEDLNAMKQLRNQQPVQIWETETTKISEIPSIHSLEQEYSYEPLEKPVDINLHWSIQYSSVPTEASSIPEVSLDDAILFSTGIPIKWNEESLLHSRNTDKGDMILTSTGHWTISGVLDALGPNVKVTATGDDEQMATFTLLPLKQASK</sequence>
<dbReference type="AlphaFoldDB" id="A0A4R6U925"/>
<dbReference type="EMBL" id="SNYJ01000004">
    <property type="protein sequence ID" value="TDQ41165.1"/>
    <property type="molecule type" value="Genomic_DNA"/>
</dbReference>
<name>A0A4R6U925_9BACI</name>
<organism evidence="1 2">
    <name type="scientific">Aureibacillus halotolerans</name>
    <dbReference type="NCBI Taxonomy" id="1508390"/>
    <lineage>
        <taxon>Bacteria</taxon>
        <taxon>Bacillati</taxon>
        <taxon>Bacillota</taxon>
        <taxon>Bacilli</taxon>
        <taxon>Bacillales</taxon>
        <taxon>Bacillaceae</taxon>
        <taxon>Aureibacillus</taxon>
    </lineage>
</organism>